<evidence type="ECO:0000313" key="2">
    <source>
        <dbReference type="EMBL" id="GAE87497.1"/>
    </source>
</evidence>
<name>W4V304_9FIRM</name>
<dbReference type="GO" id="GO:0016779">
    <property type="term" value="F:nucleotidyltransferase activity"/>
    <property type="evidence" value="ECO:0007669"/>
    <property type="project" value="UniProtKB-KW"/>
</dbReference>
<protein>
    <submittedName>
        <fullName evidence="2">Phosphatidate cytidylyltransferase</fullName>
    </submittedName>
</protein>
<keyword evidence="1" id="KW-0812">Transmembrane</keyword>
<comment type="caution">
    <text evidence="2">The sequence shown here is derived from an EMBL/GenBank/DDBJ whole genome shotgun (WGS) entry which is preliminary data.</text>
</comment>
<proteinExistence type="predicted"/>
<feature type="transmembrane region" description="Helical" evidence="1">
    <location>
        <begin position="20"/>
        <end position="39"/>
    </location>
</feature>
<dbReference type="Proteomes" id="UP000019109">
    <property type="component" value="Unassembled WGS sequence"/>
</dbReference>
<organism evidence="2 3">
    <name type="scientific">Acetivibrio straminisolvens JCM 21531</name>
    <dbReference type="NCBI Taxonomy" id="1294263"/>
    <lineage>
        <taxon>Bacteria</taxon>
        <taxon>Bacillati</taxon>
        <taxon>Bacillota</taxon>
        <taxon>Clostridia</taxon>
        <taxon>Eubacteriales</taxon>
        <taxon>Oscillospiraceae</taxon>
        <taxon>Acetivibrio</taxon>
    </lineage>
</organism>
<evidence type="ECO:0000313" key="3">
    <source>
        <dbReference type="Proteomes" id="UP000019109"/>
    </source>
</evidence>
<accession>W4V304</accession>
<keyword evidence="2" id="KW-0548">Nucleotidyltransferase</keyword>
<dbReference type="EMBL" id="BAVR01000007">
    <property type="protein sequence ID" value="GAE87497.1"/>
    <property type="molecule type" value="Genomic_DNA"/>
</dbReference>
<keyword evidence="1" id="KW-1133">Transmembrane helix</keyword>
<dbReference type="AlphaFoldDB" id="W4V304"/>
<keyword evidence="3" id="KW-1185">Reference proteome</keyword>
<gene>
    <name evidence="2" type="ORF">JCM21531_869</name>
</gene>
<reference evidence="2" key="1">
    <citation type="journal article" date="2014" name="Genome Announc.">
        <title>Draft Genome Sequence of Clostridium straminisolvens Strain JCM 21531T, Isolated from a Cellulose-Degrading Bacterial Community.</title>
        <authorList>
            <person name="Yuki M."/>
            <person name="Oshima K."/>
            <person name="Suda W."/>
            <person name="Sakamoto M."/>
            <person name="Kitamura K."/>
            <person name="Iida T."/>
            <person name="Hattori M."/>
            <person name="Ohkuma M."/>
        </authorList>
    </citation>
    <scope>NUCLEOTIDE SEQUENCE [LARGE SCALE GENOMIC DNA]</scope>
    <source>
        <strain evidence="2">JCM 21531</strain>
    </source>
</reference>
<keyword evidence="1" id="KW-0472">Membrane</keyword>
<evidence type="ECO:0000256" key="1">
    <source>
        <dbReference type="SAM" id="Phobius"/>
    </source>
</evidence>
<sequence>MTSLLYGLYLNKSGSIGFIPYYHFLLMGILCGIISRWEIGQLLQ</sequence>
<dbReference type="STRING" id="1294263.JCM21531_869"/>
<keyword evidence="2" id="KW-0808">Transferase</keyword>